<dbReference type="HOGENOM" id="CLU_3173226_0_0_5"/>
<dbReference type="AlphaFoldDB" id="I3X9R5"/>
<dbReference type="Proteomes" id="UP000006180">
    <property type="component" value="Chromosome"/>
</dbReference>
<accession>I3X9R5</accession>
<dbReference type="KEGG" id="sfd:USDA257_c40790"/>
<protein>
    <submittedName>
        <fullName evidence="1">Uncharacterized protein</fullName>
    </submittedName>
</protein>
<reference evidence="1 2" key="1">
    <citation type="journal article" date="2012" name="J. Bacteriol.">
        <title>Complete genome sequence of the broad-host-range strain Sinorhizobium fredii USDA257.</title>
        <authorList>
            <person name="Schuldes J."/>
            <person name="Rodriguez Orbegoso M."/>
            <person name="Schmeisser C."/>
            <person name="Krishnan H.B."/>
            <person name="Daniel R."/>
            <person name="Streit W.R."/>
        </authorList>
    </citation>
    <scope>NUCLEOTIDE SEQUENCE [LARGE SCALE GENOMIC DNA]</scope>
    <source>
        <strain evidence="1 2">USDA 257</strain>
    </source>
</reference>
<evidence type="ECO:0000313" key="2">
    <source>
        <dbReference type="Proteomes" id="UP000006180"/>
    </source>
</evidence>
<sequence length="47" mass="5578">MTHAAHRTSQLTMWLNCWAGITQDCHRPPAEYYERRFMCIFGEIFAS</sequence>
<gene>
    <name evidence="1" type="ORF">USDA257_c40790</name>
</gene>
<dbReference type="STRING" id="1185652.USDA257_c40790"/>
<proteinExistence type="predicted"/>
<evidence type="ECO:0000313" key="1">
    <source>
        <dbReference type="EMBL" id="AFL52621.1"/>
    </source>
</evidence>
<dbReference type="EMBL" id="CP003563">
    <property type="protein sequence ID" value="AFL52621.1"/>
    <property type="molecule type" value="Genomic_DNA"/>
</dbReference>
<organism evidence="1 2">
    <name type="scientific">Sinorhizobium fredii (strain USDA 257)</name>
    <dbReference type="NCBI Taxonomy" id="1185652"/>
    <lineage>
        <taxon>Bacteria</taxon>
        <taxon>Pseudomonadati</taxon>
        <taxon>Pseudomonadota</taxon>
        <taxon>Alphaproteobacteria</taxon>
        <taxon>Hyphomicrobiales</taxon>
        <taxon>Rhizobiaceae</taxon>
        <taxon>Sinorhizobium/Ensifer group</taxon>
        <taxon>Sinorhizobium</taxon>
    </lineage>
</organism>
<name>I3X9R5_SINF2</name>